<dbReference type="EMBL" id="OU892277">
    <property type="protein sequence ID" value="CAG9760822.1"/>
    <property type="molecule type" value="Genomic_DNA"/>
</dbReference>
<keyword evidence="5" id="KW-1185">Reference proteome</keyword>
<evidence type="ECO:0000256" key="1">
    <source>
        <dbReference type="SAM" id="MobiDB-lite"/>
    </source>
</evidence>
<sequence length="979" mass="109989">MSVSIPLPSNEKMFFVSFGVLSSVLVINSAISILPISGLTFLFIAIFIWFFLLCITFVGLHKLLQRNEPVSRSILNKYLQYLGFSLASTQKERKAPKINPVSIERLTSDIDKYFICKWYSCISEDADFSVESKAFLQETLTRLADVVVQVNHTCLLHGMLNLFLKHLKEFRRSLKRKEKYNVGIEELYRYSHICSISSNKNSKEYFVHQLTTRILQHFINSELWNSLPCHVLVSILARKLISYLLTLLSNPEILNYIILNTLASEVVKDKLKLSQYGRISIVEFFDVIDTSANKGDKIFLTKASTKDDIAIKAEELQHKVEEASKQYKEINGTKTSKEKTRENINKDGVKLRHRGKSDTVDRKNPPEKSPKQSDSVKIYEPKSSGKTWRDSRDLACVSLGQDPLDALIDGGKSSSKLGFWESTKDNDSPPSASHLFNEVIHMTSMEGLKTSMKPLSDVTERTLHNIKDLQEATVHNALHKIGDFQVTDSSDKIQDPLTYLHYVPPNTLLHSSVLSNTQRLLYAQPEDEAAGMVEGILDFGRAGFRKGLRLTGLQDNIETAKTTLSSNTATAKTVTKSMREQVKKKLEELKKSDSDSQDKLSSADSADSIWINPIQIDSPTAVSQVSMDKIPSKPDIELNQLPRVEDCLIPSISTEDASGTNSPDPEYEDTADLASSIAKLRSLLQQRSSESNLSTPALSPMPDEYVILQKQIESENTSDVEALEVDGVMPSFYKFCTKTASGVFSNTLNTIKTALPGNTTESIYTVELWKFIADQKESDILVRMKKLLSERKEYCILDKEIDTGYDALDSVDVFQQSPVLISSLHFEDELDDFEGKIPITKVVLDLFCELFADTNSPLVQEPMIKAVLLVFGQTMEQKIISLIAQLVEYFAENLVTIPESTNSNVLSMDIDEYIKSIEDSTSEALKYLFGKTNFREALRMLISLLQKQKINEDLLLQGLELVAMKLIEESILISPPASA</sequence>
<evidence type="ECO:0000256" key="2">
    <source>
        <dbReference type="SAM" id="Phobius"/>
    </source>
</evidence>
<feature type="domain" description="PXA" evidence="3">
    <location>
        <begin position="95"/>
        <end position="266"/>
    </location>
</feature>
<dbReference type="PROSITE" id="PS51207">
    <property type="entry name" value="PXA"/>
    <property type="match status" value="1"/>
</dbReference>
<dbReference type="OrthoDB" id="5582218at2759"/>
<dbReference type="PANTHER" id="PTHR22775:SF48">
    <property type="entry name" value="SORTING NEXIN-25"/>
    <property type="match status" value="1"/>
</dbReference>
<proteinExistence type="predicted"/>
<feature type="transmembrane region" description="Helical" evidence="2">
    <location>
        <begin position="13"/>
        <end position="34"/>
    </location>
</feature>
<dbReference type="InterPro" id="IPR003114">
    <property type="entry name" value="Phox_assoc"/>
</dbReference>
<protein>
    <recommendedName>
        <fullName evidence="3">PXA domain-containing protein</fullName>
    </recommendedName>
</protein>
<evidence type="ECO:0000313" key="5">
    <source>
        <dbReference type="Proteomes" id="UP001152799"/>
    </source>
</evidence>
<organism evidence="4 5">
    <name type="scientific">Ceutorhynchus assimilis</name>
    <name type="common">cabbage seed weevil</name>
    <dbReference type="NCBI Taxonomy" id="467358"/>
    <lineage>
        <taxon>Eukaryota</taxon>
        <taxon>Metazoa</taxon>
        <taxon>Ecdysozoa</taxon>
        <taxon>Arthropoda</taxon>
        <taxon>Hexapoda</taxon>
        <taxon>Insecta</taxon>
        <taxon>Pterygota</taxon>
        <taxon>Neoptera</taxon>
        <taxon>Endopterygota</taxon>
        <taxon>Coleoptera</taxon>
        <taxon>Polyphaga</taxon>
        <taxon>Cucujiformia</taxon>
        <taxon>Curculionidae</taxon>
        <taxon>Ceutorhynchinae</taxon>
        <taxon>Ceutorhynchus</taxon>
    </lineage>
</organism>
<dbReference type="SMART" id="SM00313">
    <property type="entry name" value="PXA"/>
    <property type="match status" value="1"/>
</dbReference>
<accession>A0A9N9MI94</accession>
<dbReference type="AlphaFoldDB" id="A0A9N9MI94"/>
<name>A0A9N9MI94_9CUCU</name>
<feature type="transmembrane region" description="Helical" evidence="2">
    <location>
        <begin position="41"/>
        <end position="64"/>
    </location>
</feature>
<evidence type="ECO:0000259" key="3">
    <source>
        <dbReference type="PROSITE" id="PS51207"/>
    </source>
</evidence>
<dbReference type="Proteomes" id="UP001152799">
    <property type="component" value="Chromosome 1"/>
</dbReference>
<keyword evidence="2" id="KW-0472">Membrane</keyword>
<dbReference type="PANTHER" id="PTHR22775">
    <property type="entry name" value="SORTING NEXIN"/>
    <property type="match status" value="1"/>
</dbReference>
<keyword evidence="2" id="KW-0812">Transmembrane</keyword>
<dbReference type="Pfam" id="PF02194">
    <property type="entry name" value="PXA"/>
    <property type="match status" value="1"/>
</dbReference>
<feature type="compositionally biased region" description="Basic and acidic residues" evidence="1">
    <location>
        <begin position="335"/>
        <end position="371"/>
    </location>
</feature>
<feature type="region of interest" description="Disordered" evidence="1">
    <location>
        <begin position="330"/>
        <end position="388"/>
    </location>
</feature>
<reference evidence="4" key="1">
    <citation type="submission" date="2022-01" db="EMBL/GenBank/DDBJ databases">
        <authorList>
            <person name="King R."/>
        </authorList>
    </citation>
    <scope>NUCLEOTIDE SEQUENCE</scope>
</reference>
<keyword evidence="2" id="KW-1133">Transmembrane helix</keyword>
<gene>
    <name evidence="4" type="ORF">CEUTPL_LOCUS1543</name>
</gene>
<dbReference type="GO" id="GO:0035091">
    <property type="term" value="F:phosphatidylinositol binding"/>
    <property type="evidence" value="ECO:0007669"/>
    <property type="project" value="TreeGrafter"/>
</dbReference>
<evidence type="ECO:0000313" key="4">
    <source>
        <dbReference type="EMBL" id="CAG9760822.1"/>
    </source>
</evidence>